<accession>A0A8J4EHC3</accession>
<keyword evidence="2" id="KW-0472">Membrane</keyword>
<reference evidence="3" key="1">
    <citation type="submission" date="2021-01" db="EMBL/GenBank/DDBJ databases">
        <title>Whole genome shotgun sequence of Virgisporangium ochraceum NBRC 16418.</title>
        <authorList>
            <person name="Komaki H."/>
            <person name="Tamura T."/>
        </authorList>
    </citation>
    <scope>NUCLEOTIDE SEQUENCE</scope>
    <source>
        <strain evidence="3">NBRC 16418</strain>
    </source>
</reference>
<evidence type="ECO:0000256" key="2">
    <source>
        <dbReference type="SAM" id="Phobius"/>
    </source>
</evidence>
<evidence type="ECO:0000313" key="3">
    <source>
        <dbReference type="EMBL" id="GIJ74591.1"/>
    </source>
</evidence>
<feature type="transmembrane region" description="Helical" evidence="2">
    <location>
        <begin position="115"/>
        <end position="138"/>
    </location>
</feature>
<organism evidence="3 4">
    <name type="scientific">Virgisporangium ochraceum</name>
    <dbReference type="NCBI Taxonomy" id="65505"/>
    <lineage>
        <taxon>Bacteria</taxon>
        <taxon>Bacillati</taxon>
        <taxon>Actinomycetota</taxon>
        <taxon>Actinomycetes</taxon>
        <taxon>Micromonosporales</taxon>
        <taxon>Micromonosporaceae</taxon>
        <taxon>Virgisporangium</taxon>
    </lineage>
</organism>
<sequence>MAFWTRRRPHPVLFALMGIVVGIGFGVATYQTWRQDQGLREHGREAPARVVEVSGSGKGRKVFVEFEVGGTAVRSKVEGRMETRGQVGQSLPVRDDERRPQRDVYDARVTTQGRIVYLLGAMSLIALVGAPLIAVTALRRRRHGAPPRRATAP</sequence>
<feature type="compositionally biased region" description="Basic and acidic residues" evidence="1">
    <location>
        <begin position="93"/>
        <end position="102"/>
    </location>
</feature>
<gene>
    <name evidence="3" type="ORF">Voc01_095080</name>
</gene>
<dbReference type="Proteomes" id="UP000635606">
    <property type="component" value="Unassembled WGS sequence"/>
</dbReference>
<protein>
    <recommendedName>
        <fullName evidence="5">DUF3592 domain-containing protein</fullName>
    </recommendedName>
</protein>
<comment type="caution">
    <text evidence="3">The sequence shown here is derived from an EMBL/GenBank/DDBJ whole genome shotgun (WGS) entry which is preliminary data.</text>
</comment>
<keyword evidence="2" id="KW-0812">Transmembrane</keyword>
<keyword evidence="4" id="KW-1185">Reference proteome</keyword>
<dbReference type="EMBL" id="BOPH01000141">
    <property type="protein sequence ID" value="GIJ74591.1"/>
    <property type="molecule type" value="Genomic_DNA"/>
</dbReference>
<dbReference type="AlphaFoldDB" id="A0A8J4EHC3"/>
<evidence type="ECO:0000256" key="1">
    <source>
        <dbReference type="SAM" id="MobiDB-lite"/>
    </source>
</evidence>
<proteinExistence type="predicted"/>
<feature type="transmembrane region" description="Helical" evidence="2">
    <location>
        <begin position="12"/>
        <end position="33"/>
    </location>
</feature>
<name>A0A8J4EHC3_9ACTN</name>
<evidence type="ECO:0000313" key="4">
    <source>
        <dbReference type="Proteomes" id="UP000635606"/>
    </source>
</evidence>
<keyword evidence="2" id="KW-1133">Transmembrane helix</keyword>
<evidence type="ECO:0008006" key="5">
    <source>
        <dbReference type="Google" id="ProtNLM"/>
    </source>
</evidence>
<dbReference type="RefSeq" id="WP_203934389.1">
    <property type="nucleotide sequence ID" value="NZ_BOPH01000141.1"/>
</dbReference>
<feature type="region of interest" description="Disordered" evidence="1">
    <location>
        <begin position="83"/>
        <end position="102"/>
    </location>
</feature>